<feature type="transmembrane region" description="Helical" evidence="1">
    <location>
        <begin position="32"/>
        <end position="53"/>
    </location>
</feature>
<dbReference type="Proteomes" id="UP001589894">
    <property type="component" value="Unassembled WGS sequence"/>
</dbReference>
<keyword evidence="1" id="KW-0472">Membrane</keyword>
<evidence type="ECO:0008006" key="4">
    <source>
        <dbReference type="Google" id="ProtNLM"/>
    </source>
</evidence>
<comment type="caution">
    <text evidence="2">The sequence shown here is derived from an EMBL/GenBank/DDBJ whole genome shotgun (WGS) entry which is preliminary data.</text>
</comment>
<dbReference type="RefSeq" id="WP_377337522.1">
    <property type="nucleotide sequence ID" value="NZ_JBHLUE010000006.1"/>
</dbReference>
<proteinExistence type="predicted"/>
<sequence length="57" mass="6307">MPYVLAIIGLLMLGYAAGLLWHVRRGRRIPQVAYLGLLVLNGVLIAALLAWAVSRRH</sequence>
<dbReference type="EMBL" id="JBHLUE010000006">
    <property type="protein sequence ID" value="MFC0564492.1"/>
    <property type="molecule type" value="Genomic_DNA"/>
</dbReference>
<name>A0ABV6NUP4_9ACTN</name>
<keyword evidence="1" id="KW-1133">Transmembrane helix</keyword>
<keyword evidence="3" id="KW-1185">Reference proteome</keyword>
<gene>
    <name evidence="2" type="ORF">ACFFHU_10140</name>
</gene>
<evidence type="ECO:0000256" key="1">
    <source>
        <dbReference type="SAM" id="Phobius"/>
    </source>
</evidence>
<evidence type="ECO:0000313" key="2">
    <source>
        <dbReference type="EMBL" id="MFC0564492.1"/>
    </source>
</evidence>
<organism evidence="2 3">
    <name type="scientific">Plantactinospora siamensis</name>
    <dbReference type="NCBI Taxonomy" id="555372"/>
    <lineage>
        <taxon>Bacteria</taxon>
        <taxon>Bacillati</taxon>
        <taxon>Actinomycetota</taxon>
        <taxon>Actinomycetes</taxon>
        <taxon>Micromonosporales</taxon>
        <taxon>Micromonosporaceae</taxon>
        <taxon>Plantactinospora</taxon>
    </lineage>
</organism>
<keyword evidence="1" id="KW-0812">Transmembrane</keyword>
<protein>
    <recommendedName>
        <fullName evidence="4">PEP-CTERM protein-sorting domain-containing protein</fullName>
    </recommendedName>
</protein>
<evidence type="ECO:0000313" key="3">
    <source>
        <dbReference type="Proteomes" id="UP001589894"/>
    </source>
</evidence>
<accession>A0ABV6NUP4</accession>
<reference evidence="2 3" key="1">
    <citation type="submission" date="2024-09" db="EMBL/GenBank/DDBJ databases">
        <authorList>
            <person name="Sun Q."/>
            <person name="Mori K."/>
        </authorList>
    </citation>
    <scope>NUCLEOTIDE SEQUENCE [LARGE SCALE GENOMIC DNA]</scope>
    <source>
        <strain evidence="2 3">TBRC 2205</strain>
    </source>
</reference>